<dbReference type="EMBL" id="JAINVZ010000005">
    <property type="protein sequence ID" value="MBY8885181.1"/>
    <property type="molecule type" value="Genomic_DNA"/>
</dbReference>
<protein>
    <submittedName>
        <fullName evidence="2">GNAT family N-acetyltransferase</fullName>
    </submittedName>
</protein>
<comment type="caution">
    <text evidence="2">The sequence shown here is derived from an EMBL/GenBank/DDBJ whole genome shotgun (WGS) entry which is preliminary data.</text>
</comment>
<dbReference type="Pfam" id="PF00583">
    <property type="entry name" value="Acetyltransf_1"/>
    <property type="match status" value="1"/>
</dbReference>
<evidence type="ECO:0000313" key="3">
    <source>
        <dbReference type="Proteomes" id="UP001198565"/>
    </source>
</evidence>
<dbReference type="InterPro" id="IPR000182">
    <property type="entry name" value="GNAT_dom"/>
</dbReference>
<gene>
    <name evidence="2" type="ORF">K7472_10030</name>
</gene>
<dbReference type="PROSITE" id="PS51186">
    <property type="entry name" value="GNAT"/>
    <property type="match status" value="1"/>
</dbReference>
<dbReference type="Gene3D" id="3.40.630.30">
    <property type="match status" value="1"/>
</dbReference>
<reference evidence="2 3" key="1">
    <citation type="submission" date="2021-08" db="EMBL/GenBank/DDBJ databases">
        <title>Streptomyces sp. PTM05 isolated from lichen.</title>
        <authorList>
            <person name="Somphong A."/>
            <person name="Phongsopitanun W."/>
            <person name="Tanasupawat S."/>
        </authorList>
    </citation>
    <scope>NUCLEOTIDE SEQUENCE [LARGE SCALE GENOMIC DNA]</scope>
    <source>
        <strain evidence="2 3">Ptm05</strain>
    </source>
</reference>
<feature type="domain" description="N-acetyltransferase" evidence="1">
    <location>
        <begin position="1"/>
        <end position="159"/>
    </location>
</feature>
<dbReference type="InterPro" id="IPR016181">
    <property type="entry name" value="Acyl_CoA_acyltransferase"/>
</dbReference>
<dbReference type="CDD" id="cd04301">
    <property type="entry name" value="NAT_SF"/>
    <property type="match status" value="1"/>
</dbReference>
<sequence>MRHVRGGDWDTIVALESAAYTPLGLSEGRAALESRVKASPATCFVLDVGERAAGYLLALPYPMFRYPDLTRAESTVARTGNLHLHDLVVAEDLRGSGLATALLGRLFATARSHEFATVSLVAVGDSAPFWAGRGFTAHPDVAPPEGYGPGARYMSRPVPVEIVTGAAV</sequence>
<keyword evidence="3" id="KW-1185">Reference proteome</keyword>
<proteinExistence type="predicted"/>
<organism evidence="2 3">
    <name type="scientific">Streptantibioticus parmotrematis</name>
    <dbReference type="NCBI Taxonomy" id="2873249"/>
    <lineage>
        <taxon>Bacteria</taxon>
        <taxon>Bacillati</taxon>
        <taxon>Actinomycetota</taxon>
        <taxon>Actinomycetes</taxon>
        <taxon>Kitasatosporales</taxon>
        <taxon>Streptomycetaceae</taxon>
        <taxon>Streptantibioticus</taxon>
    </lineage>
</organism>
<name>A0ABS7QR08_9ACTN</name>
<evidence type="ECO:0000313" key="2">
    <source>
        <dbReference type="EMBL" id="MBY8885181.1"/>
    </source>
</evidence>
<evidence type="ECO:0000259" key="1">
    <source>
        <dbReference type="PROSITE" id="PS51186"/>
    </source>
</evidence>
<accession>A0ABS7QR08</accession>
<dbReference type="Proteomes" id="UP001198565">
    <property type="component" value="Unassembled WGS sequence"/>
</dbReference>
<dbReference type="SUPFAM" id="SSF55729">
    <property type="entry name" value="Acyl-CoA N-acyltransferases (Nat)"/>
    <property type="match status" value="1"/>
</dbReference>